<feature type="binding site" evidence="6">
    <location>
        <position position="130"/>
    </location>
    <ligand>
        <name>Fe cation</name>
        <dbReference type="ChEBI" id="CHEBI:24875"/>
        <label>2</label>
    </ligand>
</feature>
<keyword evidence="3 5" id="KW-0479">Metal-binding</keyword>
<protein>
    <recommendedName>
        <fullName evidence="5 7">Bacterioferritin</fullName>
        <ecNumber evidence="5">1.16.3.1</ecNumber>
    </recommendedName>
</protein>
<dbReference type="EC" id="1.16.3.1" evidence="5"/>
<keyword evidence="1 5" id="KW-0409">Iron storage</keyword>
<gene>
    <name evidence="9" type="primary">bfr_2</name>
    <name evidence="9" type="ORF">TTHN1_00777</name>
</gene>
<reference evidence="9 10" key="1">
    <citation type="submission" date="2018-10" db="EMBL/GenBank/DDBJ databases">
        <authorList>
            <person name="Peiro R."/>
            <person name="Begona"/>
            <person name="Cbmso G."/>
            <person name="Lopez M."/>
            <person name="Gonzalez S."/>
            <person name="Sacristan E."/>
            <person name="Castillo E."/>
        </authorList>
    </citation>
    <scope>NUCLEOTIDE SEQUENCE [LARGE SCALE GENOMIC DNA]</scope>
    <source>
        <strain evidence="9">TTHNAR1</strain>
    </source>
</reference>
<feature type="binding site" evidence="6">
    <location>
        <position position="94"/>
    </location>
    <ligand>
        <name>Fe cation</name>
        <dbReference type="ChEBI" id="CHEBI:24875"/>
        <label>2</label>
    </ligand>
</feature>
<evidence type="ECO:0000256" key="1">
    <source>
        <dbReference type="ARBA" id="ARBA00022434"/>
    </source>
</evidence>
<dbReference type="PROSITE" id="PS00549">
    <property type="entry name" value="BACTERIOFERRITIN"/>
    <property type="match status" value="1"/>
</dbReference>
<comment type="catalytic activity">
    <reaction evidence="5">
        <text>4 Fe(2+) + O2 + 4 H(+) = 4 Fe(3+) + 2 H2O</text>
        <dbReference type="Rhea" id="RHEA:11148"/>
        <dbReference type="ChEBI" id="CHEBI:15377"/>
        <dbReference type="ChEBI" id="CHEBI:15378"/>
        <dbReference type="ChEBI" id="CHEBI:15379"/>
        <dbReference type="ChEBI" id="CHEBI:29033"/>
        <dbReference type="ChEBI" id="CHEBI:29034"/>
        <dbReference type="EC" id="1.16.3.1"/>
    </reaction>
</comment>
<dbReference type="NCBIfam" id="TIGR00754">
    <property type="entry name" value="bfr"/>
    <property type="match status" value="1"/>
</dbReference>
<feature type="binding site" evidence="6">
    <location>
        <position position="127"/>
    </location>
    <ligand>
        <name>Fe cation</name>
        <dbReference type="ChEBI" id="CHEBI:24875"/>
        <label>2</label>
    </ligand>
</feature>
<dbReference type="PROSITE" id="PS50905">
    <property type="entry name" value="FERRITIN_LIKE"/>
    <property type="match status" value="1"/>
</dbReference>
<feature type="binding site" evidence="6">
    <location>
        <position position="54"/>
    </location>
    <ligand>
        <name>Fe cation</name>
        <dbReference type="ChEBI" id="CHEBI:24875"/>
        <label>1</label>
    </ligand>
</feature>
<dbReference type="PRINTS" id="PR00601">
    <property type="entry name" value="BACFERRITIN"/>
</dbReference>
<dbReference type="GO" id="GO:0006879">
    <property type="term" value="P:intracellular iron ion homeostasis"/>
    <property type="evidence" value="ECO:0007669"/>
    <property type="project" value="UniProtKB-KW"/>
</dbReference>
<dbReference type="GO" id="GO:0006826">
    <property type="term" value="P:iron ion transport"/>
    <property type="evidence" value="ECO:0007669"/>
    <property type="project" value="InterPro"/>
</dbReference>
<feature type="binding site" evidence="6">
    <location>
        <position position="51"/>
    </location>
    <ligand>
        <name>Fe cation</name>
        <dbReference type="ChEBI" id="CHEBI:24875"/>
        <label>2</label>
    </ligand>
</feature>
<dbReference type="InterPro" id="IPR012347">
    <property type="entry name" value="Ferritin-like"/>
</dbReference>
<evidence type="ECO:0000256" key="2">
    <source>
        <dbReference type="ARBA" id="ARBA00022617"/>
    </source>
</evidence>
<dbReference type="GO" id="GO:0005829">
    <property type="term" value="C:cytosol"/>
    <property type="evidence" value="ECO:0007669"/>
    <property type="project" value="TreeGrafter"/>
</dbReference>
<dbReference type="RefSeq" id="WP_124104534.1">
    <property type="nucleotide sequence ID" value="NZ_LR027517.1"/>
</dbReference>
<dbReference type="PANTHER" id="PTHR30295:SF0">
    <property type="entry name" value="BACTERIOFERRITIN"/>
    <property type="match status" value="1"/>
</dbReference>
<feature type="domain" description="Ferritin-like diiron" evidence="8">
    <location>
        <begin position="1"/>
        <end position="145"/>
    </location>
</feature>
<name>A0A3P4ARG6_THETH</name>
<dbReference type="GO" id="GO:0008199">
    <property type="term" value="F:ferric iron binding"/>
    <property type="evidence" value="ECO:0007669"/>
    <property type="project" value="InterPro"/>
</dbReference>
<dbReference type="InterPro" id="IPR002024">
    <property type="entry name" value="Bacterioferritin"/>
</dbReference>
<evidence type="ECO:0000256" key="4">
    <source>
        <dbReference type="ARBA" id="ARBA00023004"/>
    </source>
</evidence>
<evidence type="ECO:0000259" key="8">
    <source>
        <dbReference type="PROSITE" id="PS50905"/>
    </source>
</evidence>
<dbReference type="InterPro" id="IPR009078">
    <property type="entry name" value="Ferritin-like_SF"/>
</dbReference>
<feature type="binding site" evidence="6">
    <location>
        <position position="127"/>
    </location>
    <ligand>
        <name>Fe cation</name>
        <dbReference type="ChEBI" id="CHEBI:24875"/>
        <label>1</label>
    </ligand>
</feature>
<dbReference type="Proteomes" id="UP000279841">
    <property type="component" value="Chromosome"/>
</dbReference>
<dbReference type="GO" id="GO:0004322">
    <property type="term" value="F:ferroxidase activity"/>
    <property type="evidence" value="ECO:0007669"/>
    <property type="project" value="UniProtKB-EC"/>
</dbReference>
<dbReference type="SUPFAM" id="SSF47240">
    <property type="entry name" value="Ferritin-like"/>
    <property type="match status" value="1"/>
</dbReference>
<evidence type="ECO:0000313" key="10">
    <source>
        <dbReference type="Proteomes" id="UP000279841"/>
    </source>
</evidence>
<dbReference type="PIRSF" id="PIRSF002560">
    <property type="entry name" value="Bacterioferritin"/>
    <property type="match status" value="1"/>
</dbReference>
<evidence type="ECO:0000256" key="7">
    <source>
        <dbReference type="RuleBase" id="RU000623"/>
    </source>
</evidence>
<evidence type="ECO:0000256" key="3">
    <source>
        <dbReference type="ARBA" id="ARBA00022723"/>
    </source>
</evidence>
<organism evidence="9 10">
    <name type="scientific">Thermus thermophilus</name>
    <dbReference type="NCBI Taxonomy" id="274"/>
    <lineage>
        <taxon>Bacteria</taxon>
        <taxon>Thermotogati</taxon>
        <taxon>Deinococcota</taxon>
        <taxon>Deinococci</taxon>
        <taxon>Thermales</taxon>
        <taxon>Thermaceae</taxon>
        <taxon>Thermus</taxon>
    </lineage>
</organism>
<dbReference type="CDD" id="cd00907">
    <property type="entry name" value="Bacterioferritin"/>
    <property type="match status" value="1"/>
</dbReference>
<feature type="binding site" evidence="6">
    <location>
        <position position="18"/>
    </location>
    <ligand>
        <name>Fe cation</name>
        <dbReference type="ChEBI" id="CHEBI:24875"/>
        <label>1</label>
    </ligand>
</feature>
<dbReference type="GO" id="GO:0020037">
    <property type="term" value="F:heme binding"/>
    <property type="evidence" value="ECO:0007669"/>
    <property type="project" value="TreeGrafter"/>
</dbReference>
<evidence type="ECO:0000256" key="6">
    <source>
        <dbReference type="PIRSR" id="PIRSR002560-1"/>
    </source>
</evidence>
<feature type="binding site" description="axial binding residue" evidence="6">
    <location>
        <position position="52"/>
    </location>
    <ligand>
        <name>heme b</name>
        <dbReference type="ChEBI" id="CHEBI:60344"/>
        <note>ligand shared between dimeric partners</note>
    </ligand>
    <ligandPart>
        <name>Fe</name>
        <dbReference type="ChEBI" id="CHEBI:18248"/>
    </ligandPart>
</feature>
<dbReference type="AlphaFoldDB" id="A0A3P4ARG6"/>
<dbReference type="Gene3D" id="1.20.1260.10">
    <property type="match status" value="1"/>
</dbReference>
<dbReference type="PANTHER" id="PTHR30295">
    <property type="entry name" value="BACTERIOFERRITIN"/>
    <property type="match status" value="1"/>
</dbReference>
<keyword evidence="4 5" id="KW-0408">Iron</keyword>
<evidence type="ECO:0000256" key="5">
    <source>
        <dbReference type="PIRNR" id="PIRNR002560"/>
    </source>
</evidence>
<accession>A0A3P4ARG6</accession>
<comment type="similarity">
    <text evidence="5 7">Belongs to the bacterioferritin family.</text>
</comment>
<dbReference type="EMBL" id="LR027517">
    <property type="protein sequence ID" value="VCU53018.1"/>
    <property type="molecule type" value="Genomic_DNA"/>
</dbReference>
<keyword evidence="2 7" id="KW-0349">Heme</keyword>
<dbReference type="InterPro" id="IPR009040">
    <property type="entry name" value="Ferritin-like_diiron"/>
</dbReference>
<dbReference type="InterPro" id="IPR008331">
    <property type="entry name" value="Ferritin_DPS_dom"/>
</dbReference>
<dbReference type="Pfam" id="PF00210">
    <property type="entry name" value="Ferritin"/>
    <property type="match status" value="1"/>
</dbReference>
<feature type="binding site" evidence="6">
    <location>
        <position position="51"/>
    </location>
    <ligand>
        <name>Fe cation</name>
        <dbReference type="ChEBI" id="CHEBI:24875"/>
        <label>1</label>
    </ligand>
</feature>
<evidence type="ECO:0000313" key="9">
    <source>
        <dbReference type="EMBL" id="VCU53018.1"/>
    </source>
</evidence>
<proteinExistence type="inferred from homology"/>
<comment type="function">
    <text evidence="5">Iron-storage protein, whose ferroxidase center binds Fe(2+), oxidizes it using dioxygen to Fe(3+), and participates in the subsequent Fe(3+) oxide mineral core formation within the central cavity of the BFR protein shell.</text>
</comment>
<sequence>MKGHPEVIQSLQERLSEELAAILQYMVHAELAENWGLKALARHLKAHAITEMRHTERHMERILFLEGFPEVSRIGEIRIGKNVEEILFKDYEGEIQAVKGYNETMNLAQRLGDNGTREMIAEILKDEEAHVDWLETQRELLSRMGLPAYLQYLAGEFSE</sequence>